<dbReference type="RefSeq" id="WP_282591947.1">
    <property type="nucleotide sequence ID" value="NZ_JAPAAF010000015.1"/>
</dbReference>
<dbReference type="EMBL" id="JAPAAF010000015">
    <property type="protein sequence ID" value="MCW0483345.1"/>
    <property type="molecule type" value="Genomic_DNA"/>
</dbReference>
<accession>A0AA41Y7M1</accession>
<evidence type="ECO:0000313" key="4">
    <source>
        <dbReference type="Proteomes" id="UP001163821"/>
    </source>
</evidence>
<dbReference type="InterPro" id="IPR050553">
    <property type="entry name" value="Thioredoxin_ResA/DsbE_sf"/>
</dbReference>
<dbReference type="GO" id="GO:0016491">
    <property type="term" value="F:oxidoreductase activity"/>
    <property type="evidence" value="ECO:0007669"/>
    <property type="project" value="InterPro"/>
</dbReference>
<dbReference type="Pfam" id="PF00578">
    <property type="entry name" value="AhpC-TSA"/>
    <property type="match status" value="1"/>
</dbReference>
<evidence type="ECO:0000259" key="2">
    <source>
        <dbReference type="PROSITE" id="PS51352"/>
    </source>
</evidence>
<comment type="caution">
    <text evidence="3">The sequence shown here is derived from an EMBL/GenBank/DDBJ whole genome shotgun (WGS) entry which is preliminary data.</text>
</comment>
<dbReference type="SUPFAM" id="SSF52833">
    <property type="entry name" value="Thioredoxin-like"/>
    <property type="match status" value="1"/>
</dbReference>
<dbReference type="InterPro" id="IPR036249">
    <property type="entry name" value="Thioredoxin-like_sf"/>
</dbReference>
<gene>
    <name evidence="3" type="ORF">N2K84_11430</name>
</gene>
<dbReference type="Gene3D" id="3.40.30.10">
    <property type="entry name" value="Glutaredoxin"/>
    <property type="match status" value="1"/>
</dbReference>
<name>A0AA41Y7M1_9BACT</name>
<dbReference type="PANTHER" id="PTHR42852:SF13">
    <property type="entry name" value="PROTEIN DIPZ"/>
    <property type="match status" value="1"/>
</dbReference>
<dbReference type="Proteomes" id="UP001163821">
    <property type="component" value="Unassembled WGS sequence"/>
</dbReference>
<organism evidence="3 4">
    <name type="scientific">Gaoshiqia sediminis</name>
    <dbReference type="NCBI Taxonomy" id="2986998"/>
    <lineage>
        <taxon>Bacteria</taxon>
        <taxon>Pseudomonadati</taxon>
        <taxon>Bacteroidota</taxon>
        <taxon>Bacteroidia</taxon>
        <taxon>Marinilabiliales</taxon>
        <taxon>Prolixibacteraceae</taxon>
        <taxon>Gaoshiqia</taxon>
    </lineage>
</organism>
<feature type="chain" id="PRO_5041298945" evidence="1">
    <location>
        <begin position="21"/>
        <end position="473"/>
    </location>
</feature>
<proteinExistence type="predicted"/>
<dbReference type="GO" id="GO:0016209">
    <property type="term" value="F:antioxidant activity"/>
    <property type="evidence" value="ECO:0007669"/>
    <property type="project" value="InterPro"/>
</dbReference>
<keyword evidence="4" id="KW-1185">Reference proteome</keyword>
<reference evidence="3" key="1">
    <citation type="submission" date="2022-10" db="EMBL/GenBank/DDBJ databases">
        <title>Gaoshiqiia sediminis gen. nov., sp. nov., isolated from coastal sediment.</title>
        <authorList>
            <person name="Yu W.X."/>
            <person name="Mu D.S."/>
            <person name="Du J.Z."/>
            <person name="Liang Y.Q."/>
        </authorList>
    </citation>
    <scope>NUCLEOTIDE SEQUENCE</scope>
    <source>
        <strain evidence="3">A06</strain>
    </source>
</reference>
<keyword evidence="1" id="KW-0732">Signal</keyword>
<evidence type="ECO:0000256" key="1">
    <source>
        <dbReference type="SAM" id="SignalP"/>
    </source>
</evidence>
<dbReference type="AlphaFoldDB" id="A0AA41Y7M1"/>
<sequence>MIKQLLFVLLSLLSVSIVEGQNQTVVISGKAPEYAGKTITLYELTEPVSGEKTTVATWQFQSDGSFSTSLKLNKTSFCQADFDAWQAYIFLEPGKKYHLALPPYRPVSGAERRNPYFKPEVVPFGLVNAPATDLNRMVQAFELEFARQEDRFFQQIYRDKSVAAVDSLKAALLQQFPPTANATFEDYKFYRLASAEYALHQGRNERFATSSFVDHRPNLLVPTCYRLFEQLFSNYFGQLANAVDGEQFGRLVAQAKLKEIEDALIQQKNWDKNLAQLVILKSIHDAFYTGQFSQQSLLTLLNKIAQSDWPAQKKEIAAKLTQKLTYLLPGTEAPNIRFTALDGQQTQLAAFRGKFVYLHFTSVTNPICRQHLDHLKKSAAPFVGKLLVVNLIPESELAKKDMIAQQEWTGEFFTFSPTEAEKYRVKSFPTTYLISPDGLLKLAPALNPLDGFDRQLSDILKKLQVEEWRRQAK</sequence>
<evidence type="ECO:0000313" key="3">
    <source>
        <dbReference type="EMBL" id="MCW0483345.1"/>
    </source>
</evidence>
<feature type="signal peptide" evidence="1">
    <location>
        <begin position="1"/>
        <end position="20"/>
    </location>
</feature>
<protein>
    <submittedName>
        <fullName evidence="3">Redoxin domain-containing protein</fullName>
    </submittedName>
</protein>
<dbReference type="InterPro" id="IPR000866">
    <property type="entry name" value="AhpC/TSA"/>
</dbReference>
<dbReference type="PANTHER" id="PTHR42852">
    <property type="entry name" value="THIOL:DISULFIDE INTERCHANGE PROTEIN DSBE"/>
    <property type="match status" value="1"/>
</dbReference>
<feature type="domain" description="Thioredoxin" evidence="2">
    <location>
        <begin position="327"/>
        <end position="462"/>
    </location>
</feature>
<dbReference type="InterPro" id="IPR013766">
    <property type="entry name" value="Thioredoxin_domain"/>
</dbReference>
<dbReference type="PROSITE" id="PS51352">
    <property type="entry name" value="THIOREDOXIN_2"/>
    <property type="match status" value="1"/>
</dbReference>